<evidence type="ECO:0000313" key="2">
    <source>
        <dbReference type="EMBL" id="GFY07690.1"/>
    </source>
</evidence>
<name>A0A8X6SAE1_TRICX</name>
<dbReference type="GO" id="GO:0003677">
    <property type="term" value="F:DNA binding"/>
    <property type="evidence" value="ECO:0007669"/>
    <property type="project" value="InterPro"/>
</dbReference>
<sequence>MRICDRWLQEGTTDQRGRSHPPQCTTSLSAHTIRRRLQQSGLSARRPLLSLPLTQNHRCVRRQWCDERKM</sequence>
<dbReference type="EMBL" id="BMAU01021276">
    <property type="protein sequence ID" value="GFY07690.1"/>
    <property type="molecule type" value="Genomic_DNA"/>
</dbReference>
<dbReference type="GO" id="GO:0015074">
    <property type="term" value="P:DNA integration"/>
    <property type="evidence" value="ECO:0007669"/>
    <property type="project" value="InterPro"/>
</dbReference>
<comment type="caution">
    <text evidence="2">The sequence shown here is derived from an EMBL/GenBank/DDBJ whole genome shotgun (WGS) entry which is preliminary data.</text>
</comment>
<dbReference type="AlphaFoldDB" id="A0A8X6SAE1"/>
<feature type="domain" description="Transposase Tc1-like" evidence="1">
    <location>
        <begin position="26"/>
        <end position="68"/>
    </location>
</feature>
<reference evidence="2" key="1">
    <citation type="submission" date="2020-08" db="EMBL/GenBank/DDBJ databases">
        <title>Multicomponent nature underlies the extraordinary mechanical properties of spider dragline silk.</title>
        <authorList>
            <person name="Kono N."/>
            <person name="Nakamura H."/>
            <person name="Mori M."/>
            <person name="Yoshida Y."/>
            <person name="Ohtoshi R."/>
            <person name="Malay A.D."/>
            <person name="Moran D.A.P."/>
            <person name="Tomita M."/>
            <person name="Numata K."/>
            <person name="Arakawa K."/>
        </authorList>
    </citation>
    <scope>NUCLEOTIDE SEQUENCE</scope>
</reference>
<keyword evidence="3" id="KW-1185">Reference proteome</keyword>
<dbReference type="GO" id="GO:0006313">
    <property type="term" value="P:DNA transposition"/>
    <property type="evidence" value="ECO:0007669"/>
    <property type="project" value="InterPro"/>
</dbReference>
<dbReference type="Proteomes" id="UP000887159">
    <property type="component" value="Unassembled WGS sequence"/>
</dbReference>
<accession>A0A8X6SAE1</accession>
<evidence type="ECO:0000259" key="1">
    <source>
        <dbReference type="Pfam" id="PF01498"/>
    </source>
</evidence>
<gene>
    <name evidence="2" type="primary">NCL1_29277</name>
    <name evidence="2" type="ORF">TNCV_4095601</name>
</gene>
<protein>
    <submittedName>
        <fullName evidence="2">Transposable element Tcb1 transposase</fullName>
    </submittedName>
</protein>
<dbReference type="InterPro" id="IPR002492">
    <property type="entry name" value="Transposase_Tc1-like"/>
</dbReference>
<evidence type="ECO:0000313" key="3">
    <source>
        <dbReference type="Proteomes" id="UP000887159"/>
    </source>
</evidence>
<dbReference type="Pfam" id="PF01498">
    <property type="entry name" value="HTH_Tnp_Tc3_2"/>
    <property type="match status" value="1"/>
</dbReference>
<organism evidence="2 3">
    <name type="scientific">Trichonephila clavipes</name>
    <name type="common">Golden silk orbweaver</name>
    <name type="synonym">Nephila clavipes</name>
    <dbReference type="NCBI Taxonomy" id="2585209"/>
    <lineage>
        <taxon>Eukaryota</taxon>
        <taxon>Metazoa</taxon>
        <taxon>Ecdysozoa</taxon>
        <taxon>Arthropoda</taxon>
        <taxon>Chelicerata</taxon>
        <taxon>Arachnida</taxon>
        <taxon>Araneae</taxon>
        <taxon>Araneomorphae</taxon>
        <taxon>Entelegynae</taxon>
        <taxon>Araneoidea</taxon>
        <taxon>Nephilidae</taxon>
        <taxon>Trichonephila</taxon>
    </lineage>
</organism>
<proteinExistence type="predicted"/>